<organism evidence="6 7">
    <name type="scientific">Ceutorhynchus assimilis</name>
    <name type="common">cabbage seed weevil</name>
    <dbReference type="NCBI Taxonomy" id="467358"/>
    <lineage>
        <taxon>Eukaryota</taxon>
        <taxon>Metazoa</taxon>
        <taxon>Ecdysozoa</taxon>
        <taxon>Arthropoda</taxon>
        <taxon>Hexapoda</taxon>
        <taxon>Insecta</taxon>
        <taxon>Pterygota</taxon>
        <taxon>Neoptera</taxon>
        <taxon>Endopterygota</taxon>
        <taxon>Coleoptera</taxon>
        <taxon>Polyphaga</taxon>
        <taxon>Cucujiformia</taxon>
        <taxon>Curculionidae</taxon>
        <taxon>Ceutorhynchinae</taxon>
        <taxon>Ceutorhynchus</taxon>
    </lineage>
</organism>
<accession>A0A9N9Q8A2</accession>
<dbReference type="PANTHER" id="PTHR13516:SF4">
    <property type="entry name" value="FI09323P"/>
    <property type="match status" value="1"/>
</dbReference>
<keyword evidence="7" id="KW-1185">Reference proteome</keyword>
<dbReference type="Gene3D" id="3.30.110.20">
    <property type="entry name" value="Alba-like domain"/>
    <property type="match status" value="1"/>
</dbReference>
<dbReference type="SUPFAM" id="SSF82704">
    <property type="entry name" value="AlbA-like"/>
    <property type="match status" value="1"/>
</dbReference>
<proteinExistence type="inferred from homology"/>
<dbReference type="InterPro" id="IPR002775">
    <property type="entry name" value="DNA/RNA-bd_Alba-like"/>
</dbReference>
<dbReference type="InterPro" id="IPR051958">
    <property type="entry name" value="Alba-like_NAB"/>
</dbReference>
<dbReference type="Pfam" id="PF01918">
    <property type="entry name" value="Alba"/>
    <property type="match status" value="1"/>
</dbReference>
<evidence type="ECO:0000313" key="7">
    <source>
        <dbReference type="Proteomes" id="UP001152799"/>
    </source>
</evidence>
<reference evidence="6" key="1">
    <citation type="submission" date="2022-01" db="EMBL/GenBank/DDBJ databases">
        <authorList>
            <person name="King R."/>
        </authorList>
    </citation>
    <scope>NUCLEOTIDE SEQUENCE</scope>
</reference>
<dbReference type="OrthoDB" id="424402at2759"/>
<dbReference type="GO" id="GO:0000172">
    <property type="term" value="C:ribonuclease MRP complex"/>
    <property type="evidence" value="ECO:0007669"/>
    <property type="project" value="TreeGrafter"/>
</dbReference>
<evidence type="ECO:0000256" key="1">
    <source>
        <dbReference type="ARBA" id="ARBA00004123"/>
    </source>
</evidence>
<evidence type="ECO:0000259" key="5">
    <source>
        <dbReference type="Pfam" id="PF01918"/>
    </source>
</evidence>
<dbReference type="EMBL" id="OU892277">
    <property type="protein sequence ID" value="CAG9759745.1"/>
    <property type="molecule type" value="Genomic_DNA"/>
</dbReference>
<evidence type="ECO:0000256" key="2">
    <source>
        <dbReference type="ARBA" id="ARBA00008018"/>
    </source>
</evidence>
<evidence type="ECO:0000256" key="4">
    <source>
        <dbReference type="SAM" id="MobiDB-lite"/>
    </source>
</evidence>
<dbReference type="GO" id="GO:0003723">
    <property type="term" value="F:RNA binding"/>
    <property type="evidence" value="ECO:0007669"/>
    <property type="project" value="TreeGrafter"/>
</dbReference>
<comment type="subcellular location">
    <subcellularLocation>
        <location evidence="1">Nucleus</location>
    </subcellularLocation>
</comment>
<evidence type="ECO:0000313" key="6">
    <source>
        <dbReference type="EMBL" id="CAG9759745.1"/>
    </source>
</evidence>
<dbReference type="GO" id="GO:0001682">
    <property type="term" value="P:tRNA 5'-leader removal"/>
    <property type="evidence" value="ECO:0007669"/>
    <property type="project" value="TreeGrafter"/>
</dbReference>
<gene>
    <name evidence="6" type="ORF">CEUTPL_LOCUS487</name>
</gene>
<dbReference type="InterPro" id="IPR036882">
    <property type="entry name" value="Alba-like_dom_sf"/>
</dbReference>
<keyword evidence="3" id="KW-0539">Nucleus</keyword>
<name>A0A9N9Q8A2_9CUCU</name>
<dbReference type="GO" id="GO:0005634">
    <property type="term" value="C:nucleus"/>
    <property type="evidence" value="ECO:0007669"/>
    <property type="project" value="UniProtKB-SubCell"/>
</dbReference>
<dbReference type="Proteomes" id="UP001152799">
    <property type="component" value="Chromosome 1"/>
</dbReference>
<feature type="compositionally biased region" description="Basic and acidic residues" evidence="4">
    <location>
        <begin position="167"/>
        <end position="176"/>
    </location>
</feature>
<feature type="region of interest" description="Disordered" evidence="4">
    <location>
        <begin position="145"/>
        <end position="176"/>
    </location>
</feature>
<feature type="domain" description="DNA/RNA-binding protein Alba-like" evidence="5">
    <location>
        <begin position="31"/>
        <end position="91"/>
    </location>
</feature>
<protein>
    <recommendedName>
        <fullName evidence="5">DNA/RNA-binding protein Alba-like domain-containing protein</fullName>
    </recommendedName>
</protein>
<dbReference type="AlphaFoldDB" id="A0A9N9Q8A2"/>
<evidence type="ECO:0000256" key="3">
    <source>
        <dbReference type="ARBA" id="ARBA00023242"/>
    </source>
</evidence>
<comment type="similarity">
    <text evidence="2">Belongs to the histone-like Alba family.</text>
</comment>
<sequence>MENEREARNVEELLHKNKVLIPGIPKNCLLMQVRRGSTITLLLKYALNKFPDSKSVIWTGVGTSVGKAITCAEIMKKEYKNSLHQITKICYQKVDESCRDPLSLALDESNVKRKIPMILIYLSSEKLKEQELGYQAPGEVKIYKGPNKSNILNNHNRNRNNKQNKTLKYDERNGNM</sequence>
<dbReference type="PANTHER" id="PTHR13516">
    <property type="entry name" value="RIBONUCLEASE P SUBUNIT P25"/>
    <property type="match status" value="1"/>
</dbReference>